<evidence type="ECO:0008006" key="3">
    <source>
        <dbReference type="Google" id="ProtNLM"/>
    </source>
</evidence>
<proteinExistence type="predicted"/>
<sequence>MREYSFVRVAVKRRREGSVMQKDYREIITEQAAAGWKFVQAIPLESHSEPRLDLVFTRKVKK</sequence>
<dbReference type="OrthoDB" id="1739894at2"/>
<evidence type="ECO:0000313" key="1">
    <source>
        <dbReference type="EMBL" id="KIP53305.1"/>
    </source>
</evidence>
<dbReference type="Pfam" id="PF13783">
    <property type="entry name" value="DUF4177"/>
    <property type="match status" value="1"/>
</dbReference>
<keyword evidence="2" id="KW-1185">Reference proteome</keyword>
<protein>
    <recommendedName>
        <fullName evidence="3">DUF4177 domain-containing protein</fullName>
    </recommendedName>
</protein>
<reference evidence="1 2" key="1">
    <citation type="submission" date="2015-01" db="EMBL/GenBank/DDBJ databases">
        <title>Draft genome sequence of Leucobacter komagatae strain VKM ST2845.</title>
        <authorList>
            <person name="Karlyshev A.V."/>
            <person name="Kudryashova E.B."/>
        </authorList>
    </citation>
    <scope>NUCLEOTIDE SEQUENCE [LARGE SCALE GENOMIC DNA]</scope>
    <source>
        <strain evidence="1 2">VKM ST2845</strain>
    </source>
</reference>
<name>A0A0D0H7V1_9MICO</name>
<organism evidence="1 2">
    <name type="scientific">Leucobacter komagatae</name>
    <dbReference type="NCBI Taxonomy" id="55969"/>
    <lineage>
        <taxon>Bacteria</taxon>
        <taxon>Bacillati</taxon>
        <taxon>Actinomycetota</taxon>
        <taxon>Actinomycetes</taxon>
        <taxon>Micrococcales</taxon>
        <taxon>Microbacteriaceae</taxon>
        <taxon>Leucobacter</taxon>
    </lineage>
</organism>
<comment type="caution">
    <text evidence="1">The sequence shown here is derived from an EMBL/GenBank/DDBJ whole genome shotgun (WGS) entry which is preliminary data.</text>
</comment>
<gene>
    <name evidence="1" type="ORF">SD72_03405</name>
</gene>
<dbReference type="InterPro" id="IPR025234">
    <property type="entry name" value="YjzH-like"/>
</dbReference>
<dbReference type="AlphaFoldDB" id="A0A0D0H7V1"/>
<accession>A0A0D0H7V1</accession>
<evidence type="ECO:0000313" key="2">
    <source>
        <dbReference type="Proteomes" id="UP000032120"/>
    </source>
</evidence>
<dbReference type="RefSeq" id="WP_042543031.1">
    <property type="nucleotide sequence ID" value="NZ_JXSQ01000003.1"/>
</dbReference>
<dbReference type="EMBL" id="JXSQ01000003">
    <property type="protein sequence ID" value="KIP53305.1"/>
    <property type="molecule type" value="Genomic_DNA"/>
</dbReference>
<dbReference type="Proteomes" id="UP000032120">
    <property type="component" value="Unassembled WGS sequence"/>
</dbReference>